<feature type="transmembrane region" description="Helical" evidence="6">
    <location>
        <begin position="71"/>
        <end position="89"/>
    </location>
</feature>
<keyword evidence="5 6" id="KW-0472">Membrane</keyword>
<dbReference type="InterPro" id="IPR001123">
    <property type="entry name" value="LeuE-type"/>
</dbReference>
<evidence type="ECO:0000313" key="7">
    <source>
        <dbReference type="EMBL" id="AGT31831.1"/>
    </source>
</evidence>
<dbReference type="KEGG" id="gjf:M493_07740"/>
<evidence type="ECO:0000256" key="3">
    <source>
        <dbReference type="ARBA" id="ARBA00022692"/>
    </source>
</evidence>
<evidence type="ECO:0008006" key="9">
    <source>
        <dbReference type="Google" id="ProtNLM"/>
    </source>
</evidence>
<keyword evidence="4 6" id="KW-1133">Transmembrane helix</keyword>
<name>S6A1L0_GEOG3</name>
<keyword evidence="8" id="KW-1185">Reference proteome</keyword>
<dbReference type="PANTHER" id="PTHR30086">
    <property type="entry name" value="ARGININE EXPORTER PROTEIN ARGO"/>
    <property type="match status" value="1"/>
</dbReference>
<protein>
    <recommendedName>
        <fullName evidence="9">Amino acid transporter</fullName>
    </recommendedName>
</protein>
<evidence type="ECO:0000256" key="5">
    <source>
        <dbReference type="ARBA" id="ARBA00023136"/>
    </source>
</evidence>
<feature type="transmembrane region" description="Helical" evidence="6">
    <location>
        <begin position="179"/>
        <end position="200"/>
    </location>
</feature>
<feature type="transmembrane region" description="Helical" evidence="6">
    <location>
        <begin position="109"/>
        <end position="134"/>
    </location>
</feature>
<dbReference type="PATRIC" id="fig|1345697.3.peg.1471"/>
<evidence type="ECO:0000256" key="4">
    <source>
        <dbReference type="ARBA" id="ARBA00022989"/>
    </source>
</evidence>
<dbReference type="RefSeq" id="WP_020959642.1">
    <property type="nucleotide sequence ID" value="NC_022080.4"/>
</dbReference>
<dbReference type="AlphaFoldDB" id="S6A1L0"/>
<evidence type="ECO:0000256" key="6">
    <source>
        <dbReference type="SAM" id="Phobius"/>
    </source>
</evidence>
<proteinExistence type="predicted"/>
<evidence type="ECO:0000256" key="1">
    <source>
        <dbReference type="ARBA" id="ARBA00004651"/>
    </source>
</evidence>
<evidence type="ECO:0000256" key="2">
    <source>
        <dbReference type="ARBA" id="ARBA00022475"/>
    </source>
</evidence>
<dbReference type="PANTHER" id="PTHR30086:SF6">
    <property type="entry name" value="AMINO ACID EFFLUX PROTEIN YCGF-RELATED"/>
    <property type="match status" value="1"/>
</dbReference>
<dbReference type="STRING" id="1921421.M493_07740"/>
<organism evidence="7 8">
    <name type="scientific">Geobacillus genomosp. 3</name>
    <dbReference type="NCBI Taxonomy" id="1921421"/>
    <lineage>
        <taxon>Bacteria</taxon>
        <taxon>Bacillati</taxon>
        <taxon>Bacillota</taxon>
        <taxon>Bacilli</taxon>
        <taxon>Bacillales</taxon>
        <taxon>Anoxybacillaceae</taxon>
        <taxon>Geobacillus</taxon>
    </lineage>
</organism>
<evidence type="ECO:0000313" key="8">
    <source>
        <dbReference type="Proteomes" id="UP000015500"/>
    </source>
</evidence>
<feature type="transmembrane region" description="Helical" evidence="6">
    <location>
        <begin position="146"/>
        <end position="167"/>
    </location>
</feature>
<keyword evidence="3 6" id="KW-0812">Transmembrane</keyword>
<feature type="transmembrane region" description="Helical" evidence="6">
    <location>
        <begin position="39"/>
        <end position="59"/>
    </location>
</feature>
<reference evidence="7 8" key="1">
    <citation type="journal article" date="2014" name="Genome Announc.">
        <title>Complete Genome Sequence of the Thermophilic Polychlorinated Biphenyl Degrader Geobacillus sp. Strain JF8 (NBRC 109937).</title>
        <authorList>
            <person name="Shintani M."/>
            <person name="Ohtsubo Y."/>
            <person name="Fukuda K."/>
            <person name="Hosoyama A."/>
            <person name="Ohji S."/>
            <person name="Yamazoe A."/>
            <person name="Fujita N."/>
            <person name="Nagata Y."/>
            <person name="Tsuda M."/>
            <person name="Hatta T."/>
            <person name="Kimbara K."/>
        </authorList>
    </citation>
    <scope>NUCLEOTIDE SEQUENCE [LARGE SCALE GENOMIC DNA]</scope>
    <source>
        <strain evidence="7 8">JF8</strain>
    </source>
</reference>
<comment type="subcellular location">
    <subcellularLocation>
        <location evidence="1">Cell membrane</location>
        <topology evidence="1">Multi-pass membrane protein</topology>
    </subcellularLocation>
</comment>
<dbReference type="GO" id="GO:0015171">
    <property type="term" value="F:amino acid transmembrane transporter activity"/>
    <property type="evidence" value="ECO:0007669"/>
    <property type="project" value="TreeGrafter"/>
</dbReference>
<dbReference type="HOGENOM" id="CLU_087840_1_0_9"/>
<dbReference type="Pfam" id="PF01810">
    <property type="entry name" value="LysE"/>
    <property type="match status" value="1"/>
</dbReference>
<keyword evidence="2" id="KW-1003">Cell membrane</keyword>
<accession>S6A1L0</accession>
<gene>
    <name evidence="7" type="ORF">M493_07740</name>
</gene>
<dbReference type="OrthoDB" id="7874789at2"/>
<sequence>METIIRDLLLGLSLAAPIGPVNAAQLDRGMRGGFVPAWLFGLGAVTADLVYIALVYFGVSDWVEQQIVQTFLWMFGAFVLLYTGAESVWNARAVTVRQGRKAESALQSWLAGFFLSLLNPLSILFWLGVYGSVLAQMAAGGSEGRVLWRTAAILAGVLLWDAALAAAAGSFRRYVTANILAAVSRLSGMALIGFGCYFGWQGLRTFWM</sequence>
<dbReference type="GO" id="GO:0005886">
    <property type="term" value="C:plasma membrane"/>
    <property type="evidence" value="ECO:0007669"/>
    <property type="project" value="UniProtKB-SubCell"/>
</dbReference>
<dbReference type="Proteomes" id="UP000015500">
    <property type="component" value="Chromosome"/>
</dbReference>
<dbReference type="EMBL" id="CP006254">
    <property type="protein sequence ID" value="AGT31831.1"/>
    <property type="molecule type" value="Genomic_DNA"/>
</dbReference>